<name>A0ABU2ADL9_9BURK</name>
<dbReference type="Proteomes" id="UP001180825">
    <property type="component" value="Unassembled WGS sequence"/>
</dbReference>
<proteinExistence type="predicted"/>
<dbReference type="RefSeq" id="WP_310332276.1">
    <property type="nucleotide sequence ID" value="NZ_JAVDXV010000009.1"/>
</dbReference>
<reference evidence="2 3" key="1">
    <citation type="submission" date="2023-07" db="EMBL/GenBank/DDBJ databases">
        <title>Sorghum-associated microbial communities from plants grown in Nebraska, USA.</title>
        <authorList>
            <person name="Schachtman D."/>
        </authorList>
    </citation>
    <scope>NUCLEOTIDE SEQUENCE [LARGE SCALE GENOMIC DNA]</scope>
    <source>
        <strain evidence="2 3">BE316</strain>
    </source>
</reference>
<dbReference type="InterPro" id="IPR000182">
    <property type="entry name" value="GNAT_dom"/>
</dbReference>
<sequence length="159" mass="17026">MTVANPVRIAPLSAHPDALPLLRRWFEQEWPDYYGPGGEGDAAHDLRAFAGSGNGLPFALVALRDGVVCGIAALKAQSIASHAHLTPWAAAGLVEPGQRRGGIGALLLQGLVDEARRRGHAFLYCGTSTSESLLQRQGWELLERVMHAGQPLGVYRKAL</sequence>
<dbReference type="Pfam" id="PF00583">
    <property type="entry name" value="Acetyltransf_1"/>
    <property type="match status" value="1"/>
</dbReference>
<evidence type="ECO:0000259" key="1">
    <source>
        <dbReference type="PROSITE" id="PS51186"/>
    </source>
</evidence>
<organism evidence="2 3">
    <name type="scientific">Roseateles asaccharophilus</name>
    <dbReference type="NCBI Taxonomy" id="582607"/>
    <lineage>
        <taxon>Bacteria</taxon>
        <taxon>Pseudomonadati</taxon>
        <taxon>Pseudomonadota</taxon>
        <taxon>Betaproteobacteria</taxon>
        <taxon>Burkholderiales</taxon>
        <taxon>Sphaerotilaceae</taxon>
        <taxon>Roseateles</taxon>
    </lineage>
</organism>
<dbReference type="SUPFAM" id="SSF55729">
    <property type="entry name" value="Acyl-CoA N-acyltransferases (Nat)"/>
    <property type="match status" value="1"/>
</dbReference>
<feature type="domain" description="N-acetyltransferase" evidence="1">
    <location>
        <begin position="7"/>
        <end position="159"/>
    </location>
</feature>
<keyword evidence="3" id="KW-1185">Reference proteome</keyword>
<dbReference type="PROSITE" id="PS51186">
    <property type="entry name" value="GNAT"/>
    <property type="match status" value="1"/>
</dbReference>
<dbReference type="EMBL" id="JAVDXV010000009">
    <property type="protein sequence ID" value="MDR7335303.1"/>
    <property type="molecule type" value="Genomic_DNA"/>
</dbReference>
<protein>
    <submittedName>
        <fullName evidence="2">GNAT superfamily N-acetyltransferase</fullName>
    </submittedName>
</protein>
<evidence type="ECO:0000313" key="3">
    <source>
        <dbReference type="Proteomes" id="UP001180825"/>
    </source>
</evidence>
<gene>
    <name evidence="2" type="ORF">J2X21_004468</name>
</gene>
<accession>A0ABU2ADL9</accession>
<dbReference type="CDD" id="cd04301">
    <property type="entry name" value="NAT_SF"/>
    <property type="match status" value="1"/>
</dbReference>
<evidence type="ECO:0000313" key="2">
    <source>
        <dbReference type="EMBL" id="MDR7335303.1"/>
    </source>
</evidence>
<dbReference type="Gene3D" id="3.40.630.30">
    <property type="match status" value="1"/>
</dbReference>
<comment type="caution">
    <text evidence="2">The sequence shown here is derived from an EMBL/GenBank/DDBJ whole genome shotgun (WGS) entry which is preliminary data.</text>
</comment>
<dbReference type="InterPro" id="IPR016181">
    <property type="entry name" value="Acyl_CoA_acyltransferase"/>
</dbReference>